<feature type="transmembrane region" description="Helical" evidence="9">
    <location>
        <begin position="1269"/>
        <end position="1291"/>
    </location>
</feature>
<dbReference type="InterPro" id="IPR027417">
    <property type="entry name" value="P-loop_NTPase"/>
</dbReference>
<dbReference type="InterPro" id="IPR013525">
    <property type="entry name" value="ABC2_TM"/>
</dbReference>
<keyword evidence="12" id="KW-1185">Reference proteome</keyword>
<keyword evidence="3 9" id="KW-0812">Transmembrane</keyword>
<dbReference type="PANTHER" id="PTHR48041:SF2">
    <property type="entry name" value="ATP-DEPENDENT PERMEASE-RELATED"/>
    <property type="match status" value="1"/>
</dbReference>
<evidence type="ECO:0000256" key="7">
    <source>
        <dbReference type="ARBA" id="ARBA00023136"/>
    </source>
</evidence>
<dbReference type="SMART" id="SM00382">
    <property type="entry name" value="AAA"/>
    <property type="match status" value="2"/>
</dbReference>
<protein>
    <recommendedName>
        <fullName evidence="10">ABC transporter domain-containing protein</fullName>
    </recommendedName>
</protein>
<feature type="transmembrane region" description="Helical" evidence="9">
    <location>
        <begin position="1344"/>
        <end position="1368"/>
    </location>
</feature>
<sequence length="1535" mass="162540">MGTGAAAGDAQEVVLPLTDSKLTEGLVAHEEAESQAEPSASFPAAAAAASLSNGSSVMEVGGPVVLSWQHVHVTVTRSTGEQRQILRDVSGVAGPGTHTHTHTHTHPEATPGATPSNLKQQRRHAAHAGEATDNSALQLGGGDNVGQDVEGVNESFSAASPSQGGGAVDWGVNGGMQGGTEGNGYGHAGGGSSGSVSKGSLFAILGPSGAGKTTLLDVLGGRRHGEGVQGEDDVLPGTLTVSEYLAFQASLKLPPAKKNRKGDGERPAHSDKVWSVIKQLGLTRVAHSFIGDSFMRGLSGGEKRRVSIAIELLSAPGLLLLDEPTTGLDSTNAARVVDILARLAREGGITVILSIHQPRPDIFRLMDRAMLLSGNGEVVYSGPASDACNHLGVASESAAALVGPPQQQQQLPGQLLTCSPDTSPADFMLDLVIRSKRELVVALVDAFRDSEIAQNDDTWACSLADSPGALPPAKYKPSFITQLGALSTRLLRNTYRHPFLVLLNFVASLCAAIAVGLIFRNAGTDTGGIQNRLGVLFFMLLYLSLMSLSSLPVWRQEKLLYLRERDSGSYGSAAYYIAVVVFDLLPLRVLPPFFFALFAYWVVGLHPSCASCLLWFIGVLVGTNIASASMCMAIGAATPSNSVANMLASLIMMLLLLFGGFLLNKQRVPVYCRWIAKLSFFNYAYEALAVNEFHGFPVDFYFTSPIKTSVLPPLRITGDGVLNEFGFNEFGFEEDIVMLCVLCVMWGILTYTLLALAGTTAAEQASKRLKAFLHGLGVCVRAMFVSTPPDTGYQPLTDAPPTEDSGSSPANNHGRVPYWRNTGVATDAHKGMEADGRVAEHSSDVHTAVEIKAPQEQPLGGAQEGRDEIQEGIRANGGGSNAGSMEAKASGQTDQSLLLPLPPQHPQPRGRVLNQGLGDGACTVLSWENLTCKVALPQGGARYVLQAVTGCAGPIPSSPPPHPFAQPTSQVHAAALEHSPQGTHTAAEGRQPSCLMAVLGPSGAGKTTLLDILAGRKPYGVQGGLLTQFGRQASSSSTASGEVRINGRLVDSRTLCHLVGYVQQEVVLPGTSTVWEYLTFHASLRLPAHTPSEEVQERVAAVAEQLGLTKVAHNFIGDAFVRGLSGGEKRRVSIAVELLCAPGLLLLDEPTTGLDSTNAARVVDIMAGLARDGVTVLMSIHQPRPDIFRLMDRLLLLSSEGQVVFTGPTSAAQDHFGSLGLVPPTLGTSVADHVLDLVIKARPKYHASYLQQVAALSRRLSANCMRHPLLIGLNFGATFVMALGLGAIYWRSGRDTGGIHDRFGSLFFMLMYLALASLSSLPIWCDDRLLFVRERAAGAYGTASYFTSVVLFDVLPMRLLPPLFFVAISYPMIGLRAGGLYWAHTLLVLVLSNITAASLSMAIGAALPSVALANMAGSLAVLLSMLFGGFLLSRNKMPGWIGWAAGLSYVRYAFEALVSTEFHGATGFRFTAFHQPGAPPDKLPHVNVSGDDILATFGFSTADSAYWHNVAALTMLCGLLLGATFLLLKYRVGRV</sequence>
<keyword evidence="6 9" id="KW-1133">Transmembrane helix</keyword>
<keyword evidence="5" id="KW-0067">ATP-binding</keyword>
<evidence type="ECO:0000313" key="12">
    <source>
        <dbReference type="Proteomes" id="UP000815325"/>
    </source>
</evidence>
<dbReference type="InterPro" id="IPR003593">
    <property type="entry name" value="AAA+_ATPase"/>
</dbReference>
<evidence type="ECO:0000256" key="1">
    <source>
        <dbReference type="ARBA" id="ARBA00004141"/>
    </source>
</evidence>
<feature type="transmembrane region" description="Helical" evidence="9">
    <location>
        <begin position="613"/>
        <end position="637"/>
    </location>
</feature>
<feature type="transmembrane region" description="Helical" evidence="9">
    <location>
        <begin position="643"/>
        <end position="663"/>
    </location>
</feature>
<comment type="caution">
    <text evidence="11">The sequence shown here is derived from an EMBL/GenBank/DDBJ whole genome shotgun (WGS) entry which is preliminary data.</text>
</comment>
<keyword evidence="2" id="KW-0813">Transport</keyword>
<feature type="domain" description="ABC transporter" evidence="10">
    <location>
        <begin position="966"/>
        <end position="1225"/>
    </location>
</feature>
<evidence type="ECO:0000256" key="6">
    <source>
        <dbReference type="ARBA" id="ARBA00022989"/>
    </source>
</evidence>
<feature type="transmembrane region" description="Helical" evidence="9">
    <location>
        <begin position="1380"/>
        <end position="1405"/>
    </location>
</feature>
<gene>
    <name evidence="11" type="ORF">DUNSADRAFT_8809</name>
</gene>
<feature type="transmembrane region" description="Helical" evidence="9">
    <location>
        <begin position="736"/>
        <end position="758"/>
    </location>
</feature>
<evidence type="ECO:0000256" key="9">
    <source>
        <dbReference type="SAM" id="Phobius"/>
    </source>
</evidence>
<dbReference type="InterPro" id="IPR003439">
    <property type="entry name" value="ABC_transporter-like_ATP-bd"/>
</dbReference>
<keyword evidence="4" id="KW-0547">Nucleotide-binding</keyword>
<feature type="transmembrane region" description="Helical" evidence="9">
    <location>
        <begin position="1303"/>
        <end position="1324"/>
    </location>
</feature>
<feature type="region of interest" description="Disordered" evidence="8">
    <location>
        <begin position="791"/>
        <end position="818"/>
    </location>
</feature>
<name>A0ABQ7GIN6_DUNSA</name>
<dbReference type="Proteomes" id="UP000815325">
    <property type="component" value="Unassembled WGS sequence"/>
</dbReference>
<proteinExistence type="predicted"/>
<dbReference type="EMBL" id="MU069753">
    <property type="protein sequence ID" value="KAF5834484.1"/>
    <property type="molecule type" value="Genomic_DNA"/>
</dbReference>
<feature type="transmembrane region" description="Helical" evidence="9">
    <location>
        <begin position="533"/>
        <end position="554"/>
    </location>
</feature>
<feature type="domain" description="ABC transporter" evidence="10">
    <location>
        <begin position="174"/>
        <end position="400"/>
    </location>
</feature>
<dbReference type="PANTHER" id="PTHR48041">
    <property type="entry name" value="ABC TRANSPORTER G FAMILY MEMBER 28"/>
    <property type="match status" value="1"/>
</dbReference>
<evidence type="ECO:0000256" key="5">
    <source>
        <dbReference type="ARBA" id="ARBA00022840"/>
    </source>
</evidence>
<dbReference type="Pfam" id="PF00005">
    <property type="entry name" value="ABC_tran"/>
    <property type="match status" value="2"/>
</dbReference>
<keyword evidence="7 9" id="KW-0472">Membrane</keyword>
<dbReference type="PROSITE" id="PS50893">
    <property type="entry name" value="ABC_TRANSPORTER_2"/>
    <property type="match status" value="2"/>
</dbReference>
<dbReference type="Pfam" id="PF01061">
    <property type="entry name" value="ABC2_membrane"/>
    <property type="match status" value="2"/>
</dbReference>
<evidence type="ECO:0000256" key="3">
    <source>
        <dbReference type="ARBA" id="ARBA00022692"/>
    </source>
</evidence>
<feature type="transmembrane region" description="Helical" evidence="9">
    <location>
        <begin position="1440"/>
        <end position="1458"/>
    </location>
</feature>
<evidence type="ECO:0000259" key="10">
    <source>
        <dbReference type="PROSITE" id="PS50893"/>
    </source>
</evidence>
<dbReference type="SUPFAM" id="SSF52540">
    <property type="entry name" value="P-loop containing nucleoside triphosphate hydrolases"/>
    <property type="match status" value="2"/>
</dbReference>
<feature type="region of interest" description="Disordered" evidence="8">
    <location>
        <begin position="91"/>
        <end position="192"/>
    </location>
</feature>
<dbReference type="InterPro" id="IPR017871">
    <property type="entry name" value="ABC_transporter-like_CS"/>
</dbReference>
<organism evidence="11 12">
    <name type="scientific">Dunaliella salina</name>
    <name type="common">Green alga</name>
    <name type="synonym">Protococcus salinus</name>
    <dbReference type="NCBI Taxonomy" id="3046"/>
    <lineage>
        <taxon>Eukaryota</taxon>
        <taxon>Viridiplantae</taxon>
        <taxon>Chlorophyta</taxon>
        <taxon>core chlorophytes</taxon>
        <taxon>Chlorophyceae</taxon>
        <taxon>CS clade</taxon>
        <taxon>Chlamydomonadales</taxon>
        <taxon>Dunaliellaceae</taxon>
        <taxon>Dunaliella</taxon>
    </lineage>
</organism>
<dbReference type="InterPro" id="IPR050352">
    <property type="entry name" value="ABCG_transporters"/>
</dbReference>
<feature type="transmembrane region" description="Helical" evidence="9">
    <location>
        <begin position="1506"/>
        <end position="1528"/>
    </location>
</feature>
<feature type="transmembrane region" description="Helical" evidence="9">
    <location>
        <begin position="499"/>
        <end position="521"/>
    </location>
</feature>
<comment type="subcellular location">
    <subcellularLocation>
        <location evidence="1">Membrane</location>
        <topology evidence="1">Multi-pass membrane protein</topology>
    </subcellularLocation>
</comment>
<evidence type="ECO:0000256" key="4">
    <source>
        <dbReference type="ARBA" id="ARBA00022741"/>
    </source>
</evidence>
<dbReference type="Gene3D" id="3.40.50.300">
    <property type="entry name" value="P-loop containing nucleotide triphosphate hydrolases"/>
    <property type="match status" value="2"/>
</dbReference>
<reference evidence="11" key="1">
    <citation type="submission" date="2017-08" db="EMBL/GenBank/DDBJ databases">
        <authorList>
            <person name="Polle J.E."/>
            <person name="Barry K."/>
            <person name="Cushman J."/>
            <person name="Schmutz J."/>
            <person name="Tran D."/>
            <person name="Hathwaick L.T."/>
            <person name="Yim W.C."/>
            <person name="Jenkins J."/>
            <person name="Mckie-Krisberg Z.M."/>
            <person name="Prochnik S."/>
            <person name="Lindquist E."/>
            <person name="Dockter R.B."/>
            <person name="Adam C."/>
            <person name="Molina H."/>
            <person name="Bunkerborg J."/>
            <person name="Jin E."/>
            <person name="Buchheim M."/>
            <person name="Magnuson J."/>
        </authorList>
    </citation>
    <scope>NUCLEOTIDE SEQUENCE</scope>
    <source>
        <strain evidence="11">CCAP 19/18</strain>
    </source>
</reference>
<dbReference type="PROSITE" id="PS00211">
    <property type="entry name" value="ABC_TRANSPORTER_1"/>
    <property type="match status" value="2"/>
</dbReference>
<accession>A0ABQ7GIN6</accession>
<feature type="transmembrane region" description="Helical" evidence="9">
    <location>
        <begin position="574"/>
        <end position="601"/>
    </location>
</feature>
<feature type="compositionally biased region" description="Gly residues" evidence="8">
    <location>
        <begin position="163"/>
        <end position="192"/>
    </location>
</feature>
<evidence type="ECO:0000313" key="11">
    <source>
        <dbReference type="EMBL" id="KAF5834484.1"/>
    </source>
</evidence>
<feature type="region of interest" description="Disordered" evidence="8">
    <location>
        <begin position="872"/>
        <end position="891"/>
    </location>
</feature>
<evidence type="ECO:0000256" key="2">
    <source>
        <dbReference type="ARBA" id="ARBA00022448"/>
    </source>
</evidence>
<feature type="transmembrane region" description="Helical" evidence="9">
    <location>
        <begin position="1411"/>
        <end position="1433"/>
    </location>
</feature>
<evidence type="ECO:0000256" key="8">
    <source>
        <dbReference type="SAM" id="MobiDB-lite"/>
    </source>
</evidence>